<dbReference type="Proteomes" id="UP000265715">
    <property type="component" value="Unassembled WGS sequence"/>
</dbReference>
<accession>A0A399EGV7</accession>
<name>A0A399EGV7_9DEIN</name>
<proteinExistence type="predicted"/>
<reference evidence="1 2" key="1">
    <citation type="submission" date="2018-08" db="EMBL/GenBank/DDBJ databases">
        <title>Meiothermus terrae DSM 26712 genome sequencing project.</title>
        <authorList>
            <person name="Da Costa M.S."/>
            <person name="Albuquerque L."/>
            <person name="Raposo P."/>
            <person name="Froufe H.J.C."/>
            <person name="Barroso C.S."/>
            <person name="Egas C."/>
        </authorList>
    </citation>
    <scope>NUCLEOTIDE SEQUENCE [LARGE SCALE GENOMIC DNA]</scope>
    <source>
        <strain evidence="1 2">DSM 26712</strain>
    </source>
</reference>
<evidence type="ECO:0000313" key="1">
    <source>
        <dbReference type="EMBL" id="RIH82340.1"/>
    </source>
</evidence>
<evidence type="ECO:0000313" key="2">
    <source>
        <dbReference type="Proteomes" id="UP000265715"/>
    </source>
</evidence>
<dbReference type="AlphaFoldDB" id="A0A399EGV7"/>
<dbReference type="EMBL" id="QXDL01000125">
    <property type="protein sequence ID" value="RIH82340.1"/>
    <property type="molecule type" value="Genomic_DNA"/>
</dbReference>
<organism evidence="1 2">
    <name type="scientific">Calidithermus terrae</name>
    <dbReference type="NCBI Taxonomy" id="1408545"/>
    <lineage>
        <taxon>Bacteria</taxon>
        <taxon>Thermotogati</taxon>
        <taxon>Deinococcota</taxon>
        <taxon>Deinococci</taxon>
        <taxon>Thermales</taxon>
        <taxon>Thermaceae</taxon>
        <taxon>Calidithermus</taxon>
    </lineage>
</organism>
<gene>
    <name evidence="1" type="ORF">Mterra_02711</name>
</gene>
<sequence length="39" mass="4480">MNMKVVLRAFSKFRYARYDSMSFGNLTVAANPLEENPNP</sequence>
<protein>
    <submittedName>
        <fullName evidence="1">Uncharacterized protein</fullName>
    </submittedName>
</protein>
<comment type="caution">
    <text evidence="1">The sequence shown here is derived from an EMBL/GenBank/DDBJ whole genome shotgun (WGS) entry which is preliminary data.</text>
</comment>
<keyword evidence="2" id="KW-1185">Reference proteome</keyword>